<evidence type="ECO:0000313" key="3">
    <source>
        <dbReference type="Proteomes" id="UP000191285"/>
    </source>
</evidence>
<gene>
    <name evidence="2" type="ORF">PENSTE_c012G01476</name>
</gene>
<dbReference type="STRING" id="303698.A0A1V6T533"/>
<sequence>MPKRRRGSPTPVEDRIAMLQREGPIPGVNDPDDPTPRKEIDVKKLDLKKSYVGTVKINRPPRPEKDRPWKVKKRDTPIHYGRSLPPGWHTREDDLDPFDYDAQLERCEERIAENLRPHFFEQRKKQIIRLKEARDSMRKGEPEGLSDNAYSRIWVLKQLEKSMKNGGKDADPEKQAVNITSVLHAYRNKLLDWHEGLVTYWSYGQPLCEPRPFDFDECLAIAAANTPKGKELTPESFWVEGLHSSAKVCAVQALTLRPMTDPNNYYPEYTQVNLAVRFPGYPYWVSMEFAYDTGSDVMLIYTEDIRTIMGPYGPHNGFQYPQCLGVGRGETAGGPTEQKYFGIEVTILDPNGVRMMPWVGVYAATHSNRVLPGSVPRIDGPLVRSMLYMGSAPEGNQQMYLAPTKATLTRALPTINLTNAHKQPPIPQIFAPRVIDHTPDHQEQLEPYGPPIKIQPWTYKHI</sequence>
<evidence type="ECO:0000313" key="2">
    <source>
        <dbReference type="EMBL" id="OQE21029.1"/>
    </source>
</evidence>
<organism evidence="2 3">
    <name type="scientific">Penicillium steckii</name>
    <dbReference type="NCBI Taxonomy" id="303698"/>
    <lineage>
        <taxon>Eukaryota</taxon>
        <taxon>Fungi</taxon>
        <taxon>Dikarya</taxon>
        <taxon>Ascomycota</taxon>
        <taxon>Pezizomycotina</taxon>
        <taxon>Eurotiomycetes</taxon>
        <taxon>Eurotiomycetidae</taxon>
        <taxon>Eurotiales</taxon>
        <taxon>Aspergillaceae</taxon>
        <taxon>Penicillium</taxon>
    </lineage>
</organism>
<accession>A0A1V6T533</accession>
<comment type="caution">
    <text evidence="2">The sequence shown here is derived from an EMBL/GenBank/DDBJ whole genome shotgun (WGS) entry which is preliminary data.</text>
</comment>
<feature type="region of interest" description="Disordered" evidence="1">
    <location>
        <begin position="19"/>
        <end position="43"/>
    </location>
</feature>
<dbReference type="Proteomes" id="UP000191285">
    <property type="component" value="Unassembled WGS sequence"/>
</dbReference>
<name>A0A1V6T533_9EURO</name>
<keyword evidence="3" id="KW-1185">Reference proteome</keyword>
<evidence type="ECO:0000256" key="1">
    <source>
        <dbReference type="SAM" id="MobiDB-lite"/>
    </source>
</evidence>
<reference evidence="3" key="1">
    <citation type="journal article" date="2017" name="Nat. Microbiol.">
        <title>Global analysis of biosynthetic gene clusters reveals vast potential of secondary metabolite production in Penicillium species.</title>
        <authorList>
            <person name="Nielsen J.C."/>
            <person name="Grijseels S."/>
            <person name="Prigent S."/>
            <person name="Ji B."/>
            <person name="Dainat J."/>
            <person name="Nielsen K.F."/>
            <person name="Frisvad J.C."/>
            <person name="Workman M."/>
            <person name="Nielsen J."/>
        </authorList>
    </citation>
    <scope>NUCLEOTIDE SEQUENCE [LARGE SCALE GENOMIC DNA]</scope>
    <source>
        <strain evidence="3">IBT 24891</strain>
    </source>
</reference>
<dbReference type="EMBL" id="MLKD01000012">
    <property type="protein sequence ID" value="OQE21029.1"/>
    <property type="molecule type" value="Genomic_DNA"/>
</dbReference>
<dbReference type="OrthoDB" id="4329446at2759"/>
<dbReference type="AlphaFoldDB" id="A0A1V6T533"/>
<protein>
    <submittedName>
        <fullName evidence="2">Uncharacterized protein</fullName>
    </submittedName>
</protein>
<proteinExistence type="predicted"/>
<feature type="compositionally biased region" description="Basic and acidic residues" evidence="1">
    <location>
        <begin position="34"/>
        <end position="43"/>
    </location>
</feature>